<protein>
    <submittedName>
        <fullName evidence="2">Uncharacterized protein</fullName>
    </submittedName>
</protein>
<feature type="compositionally biased region" description="Low complexity" evidence="1">
    <location>
        <begin position="38"/>
        <end position="51"/>
    </location>
</feature>
<evidence type="ECO:0000313" key="2">
    <source>
        <dbReference type="EMBL" id="MBB6457616.1"/>
    </source>
</evidence>
<dbReference type="Proteomes" id="UP000578000">
    <property type="component" value="Unassembled WGS sequence"/>
</dbReference>
<gene>
    <name evidence="2" type="ORF">HNR55_002212</name>
</gene>
<feature type="compositionally biased region" description="Pro residues" evidence="1">
    <location>
        <begin position="22"/>
        <end position="37"/>
    </location>
</feature>
<accession>A0A841QGN4</accession>
<dbReference type="AlphaFoldDB" id="A0A841QGN4"/>
<organism evidence="2 3">
    <name type="scientific">Acetobacter lovaniensis</name>
    <dbReference type="NCBI Taxonomy" id="104100"/>
    <lineage>
        <taxon>Bacteria</taxon>
        <taxon>Pseudomonadati</taxon>
        <taxon>Pseudomonadota</taxon>
        <taxon>Alphaproteobacteria</taxon>
        <taxon>Acetobacterales</taxon>
        <taxon>Acetobacteraceae</taxon>
        <taxon>Acetobacter</taxon>
    </lineage>
</organism>
<dbReference type="EMBL" id="JACHIE010000009">
    <property type="protein sequence ID" value="MBB6457616.1"/>
    <property type="molecule type" value="Genomic_DNA"/>
</dbReference>
<feature type="region of interest" description="Disordered" evidence="1">
    <location>
        <begin position="15"/>
        <end position="76"/>
    </location>
</feature>
<evidence type="ECO:0000256" key="1">
    <source>
        <dbReference type="SAM" id="MobiDB-lite"/>
    </source>
</evidence>
<comment type="caution">
    <text evidence="2">The sequence shown here is derived from an EMBL/GenBank/DDBJ whole genome shotgun (WGS) entry which is preliminary data.</text>
</comment>
<sequence length="98" mass="10712">MPYAYGRMADVKTYSGSYAPPAQVPPQPVPEGTPPQQEPGQSYYAPPSYYANPDYGQYPATQSAPPPSQNVEGSDGTAMFNCKSGYFYNNLTQNCDKR</sequence>
<proteinExistence type="predicted"/>
<evidence type="ECO:0000313" key="3">
    <source>
        <dbReference type="Proteomes" id="UP000578000"/>
    </source>
</evidence>
<reference evidence="2 3" key="1">
    <citation type="submission" date="2020-08" db="EMBL/GenBank/DDBJ databases">
        <title>Genomic Encyclopedia of Type Strains, Phase IV (KMG-IV): sequencing the most valuable type-strain genomes for metagenomic binning, comparative biology and taxonomic classification.</title>
        <authorList>
            <person name="Goeker M."/>
        </authorList>
    </citation>
    <scope>NUCLEOTIDE SEQUENCE [LARGE SCALE GENOMIC DNA]</scope>
    <source>
        <strain evidence="2 3">DSM 4491</strain>
    </source>
</reference>
<name>A0A841QGN4_9PROT</name>
<keyword evidence="3" id="KW-1185">Reference proteome</keyword>